<evidence type="ECO:0008006" key="4">
    <source>
        <dbReference type="Google" id="ProtNLM"/>
    </source>
</evidence>
<protein>
    <recommendedName>
        <fullName evidence="4">Sulfotransferase family protein</fullName>
    </recommendedName>
</protein>
<comment type="caution">
    <text evidence="2">The sequence shown here is derived from an EMBL/GenBank/DDBJ whole genome shotgun (WGS) entry which is preliminary data.</text>
</comment>
<dbReference type="SUPFAM" id="SSF52540">
    <property type="entry name" value="P-loop containing nucleoside triphosphate hydrolases"/>
    <property type="match status" value="1"/>
</dbReference>
<dbReference type="Gene3D" id="3.40.50.300">
    <property type="entry name" value="P-loop containing nucleotide triphosphate hydrolases"/>
    <property type="match status" value="1"/>
</dbReference>
<sequence length="428" mass="48051">MSQTFTGREQALSAKTVYLHIGTMKSGTTYLQDVMKSNKELLAERGVLWPGRHWGDQVYAARDLANINPHDYRPSIVAGSWQRLVDEIHAWDGHAAVISMEWLAGGAQPDHIRHAVETLAPAEVHVILTGRDLARNIPATWQEDMQNWMTCSWQDFIAAVRDPESAPIDAGKRVWRQQDLGAILRKWNEVIPAERTHVITVPPPGADPGALWERFAAVIGIKPDEYSPPPRGVNTSLGVTSAELMRRVNTLSHKRGMKWRKSERLFKQILSKQVLSQRKGKEPALVLPDEHWPWAIEQGKRIAAEVEQTGARVWGDLAELVPDRAHAREGATPDQATDSELLEAALDGIVGLVAHVQNKIPTLDQQQEMENRRHNQAQQGEAPRNHQEPASQIVKRCLVELAQRGGVMGALYRFWQTGRRKLRGTTRS</sequence>
<accession>A0ABW2CC52</accession>
<evidence type="ECO:0000313" key="3">
    <source>
        <dbReference type="Proteomes" id="UP001596337"/>
    </source>
</evidence>
<dbReference type="Proteomes" id="UP001596337">
    <property type="component" value="Unassembled WGS sequence"/>
</dbReference>
<evidence type="ECO:0000313" key="2">
    <source>
        <dbReference type="EMBL" id="MFC6871649.1"/>
    </source>
</evidence>
<dbReference type="EMBL" id="JBHSXX010000001">
    <property type="protein sequence ID" value="MFC6871649.1"/>
    <property type="molecule type" value="Genomic_DNA"/>
</dbReference>
<name>A0ABW2CC52_9PSEU</name>
<gene>
    <name evidence="2" type="ORF">ACFQGD_31470</name>
</gene>
<evidence type="ECO:0000256" key="1">
    <source>
        <dbReference type="SAM" id="MobiDB-lite"/>
    </source>
</evidence>
<dbReference type="InterPro" id="IPR027417">
    <property type="entry name" value="P-loop_NTPase"/>
</dbReference>
<reference evidence="3" key="1">
    <citation type="journal article" date="2019" name="Int. J. Syst. Evol. Microbiol.">
        <title>The Global Catalogue of Microorganisms (GCM) 10K type strain sequencing project: providing services to taxonomists for standard genome sequencing and annotation.</title>
        <authorList>
            <consortium name="The Broad Institute Genomics Platform"/>
            <consortium name="The Broad Institute Genome Sequencing Center for Infectious Disease"/>
            <person name="Wu L."/>
            <person name="Ma J."/>
        </authorList>
    </citation>
    <scope>NUCLEOTIDE SEQUENCE [LARGE SCALE GENOMIC DNA]</scope>
    <source>
        <strain evidence="3">KCTC 32255</strain>
    </source>
</reference>
<keyword evidence="3" id="KW-1185">Reference proteome</keyword>
<proteinExistence type="predicted"/>
<dbReference type="RefSeq" id="WP_345391606.1">
    <property type="nucleotide sequence ID" value="NZ_BAABLA010000007.1"/>
</dbReference>
<feature type="region of interest" description="Disordered" evidence="1">
    <location>
        <begin position="363"/>
        <end position="390"/>
    </location>
</feature>
<organism evidence="2 3">
    <name type="scientific">Haloechinothrix salitolerans</name>
    <dbReference type="NCBI Taxonomy" id="926830"/>
    <lineage>
        <taxon>Bacteria</taxon>
        <taxon>Bacillati</taxon>
        <taxon>Actinomycetota</taxon>
        <taxon>Actinomycetes</taxon>
        <taxon>Pseudonocardiales</taxon>
        <taxon>Pseudonocardiaceae</taxon>
        <taxon>Haloechinothrix</taxon>
    </lineage>
</organism>